<dbReference type="InterPro" id="IPR036318">
    <property type="entry name" value="FAD-bd_PCMH-like_sf"/>
</dbReference>
<dbReference type="Gene3D" id="3.30.70.2530">
    <property type="match status" value="1"/>
</dbReference>
<dbReference type="InterPro" id="IPR016169">
    <property type="entry name" value="FAD-bd_PCMH_sub2"/>
</dbReference>
<dbReference type="Gene3D" id="3.30.465.10">
    <property type="match status" value="1"/>
</dbReference>
<gene>
    <name evidence="3" type="ORF">GA0070622_2028</name>
</gene>
<proteinExistence type="predicted"/>
<protein>
    <submittedName>
        <fullName evidence="3">Xylitol oxidase</fullName>
    </submittedName>
</protein>
<dbReference type="STRING" id="946078.GA0070622_2028"/>
<name>A0A1A9B7G2_9ACTN</name>
<dbReference type="InterPro" id="IPR010031">
    <property type="entry name" value="FAD_lactone_oxidase-like"/>
</dbReference>
<dbReference type="GO" id="GO:0016020">
    <property type="term" value="C:membrane"/>
    <property type="evidence" value="ECO:0007669"/>
    <property type="project" value="InterPro"/>
</dbReference>
<dbReference type="Gene3D" id="3.30.43.10">
    <property type="entry name" value="Uridine Diphospho-n-acetylenolpyruvylglucosamine Reductase, domain 2"/>
    <property type="match status" value="1"/>
</dbReference>
<dbReference type="Pfam" id="PF04030">
    <property type="entry name" value="ALO"/>
    <property type="match status" value="1"/>
</dbReference>
<dbReference type="Proteomes" id="UP000199558">
    <property type="component" value="Unassembled WGS sequence"/>
</dbReference>
<dbReference type="Pfam" id="PF01565">
    <property type="entry name" value="FAD_binding_4"/>
    <property type="match status" value="1"/>
</dbReference>
<evidence type="ECO:0000256" key="1">
    <source>
        <dbReference type="ARBA" id="ARBA00023002"/>
    </source>
</evidence>
<dbReference type="GO" id="GO:0071949">
    <property type="term" value="F:FAD binding"/>
    <property type="evidence" value="ECO:0007669"/>
    <property type="project" value="InterPro"/>
</dbReference>
<dbReference type="Gene3D" id="1.10.45.10">
    <property type="entry name" value="Vanillyl-alcohol Oxidase, Chain A, domain 4"/>
    <property type="match status" value="1"/>
</dbReference>
<dbReference type="PROSITE" id="PS51387">
    <property type="entry name" value="FAD_PCMH"/>
    <property type="match status" value="1"/>
</dbReference>
<dbReference type="InterPro" id="IPR016166">
    <property type="entry name" value="FAD-bd_PCMH"/>
</dbReference>
<evidence type="ECO:0000313" key="3">
    <source>
        <dbReference type="EMBL" id="SBT65038.1"/>
    </source>
</evidence>
<dbReference type="InterPro" id="IPR016167">
    <property type="entry name" value="FAD-bd_PCMH_sub1"/>
</dbReference>
<organism evidence="3 4">
    <name type="scientific">Micromonospora sediminicola</name>
    <dbReference type="NCBI Taxonomy" id="946078"/>
    <lineage>
        <taxon>Bacteria</taxon>
        <taxon>Bacillati</taxon>
        <taxon>Actinomycetota</taxon>
        <taxon>Actinomycetes</taxon>
        <taxon>Micromonosporales</taxon>
        <taxon>Micromonosporaceae</taxon>
        <taxon>Micromonospora</taxon>
    </lineage>
</organism>
<evidence type="ECO:0000313" key="4">
    <source>
        <dbReference type="Proteomes" id="UP000199558"/>
    </source>
</evidence>
<dbReference type="InterPro" id="IPR016171">
    <property type="entry name" value="Vanillyl_alc_oxidase_C-sub2"/>
</dbReference>
<sequence length="412" mass="44656">MMQPMTDTNWAGNVRWSARDRHRPTSVDEVRRLVAGADRARAVGTGHSFNRLGDTAGTQITLAGLPPSVALDPDRRTVTVAAGVRYGDLATALHNQGYALRNLASLPHISVAGSVATATHGSGPANGNLATAVAALELVTADGDLLTVDRTEPRFAGLVVNLGALGVVTRLTLDVVPTFAVRQFVRLGLPRAALDEALDAAYSVSVFTGWRSDRFDQVWIKQDADQAPPPADWLDTVAADTPRHPVPGMSPEHCTAQLGEAGPWHERLPHFRLGFTPSSGDELQSEWHVARADAAAALAALDPVAERIAAVLQVCELRTVAADELWLSPNFRRDTLAVHFTWVGDPVAVALVLAEVEQRLAPFAPRPHWGKLFERDPAAAYPRHGDFRALLREFDPDGKFRTPEMDVYFPRD</sequence>
<dbReference type="AlphaFoldDB" id="A0A1A9B7G2"/>
<dbReference type="GO" id="GO:0003885">
    <property type="term" value="F:D-arabinono-1,4-lactone oxidase activity"/>
    <property type="evidence" value="ECO:0007669"/>
    <property type="project" value="InterPro"/>
</dbReference>
<feature type="domain" description="FAD-binding PCMH-type" evidence="2">
    <location>
        <begin position="14"/>
        <end position="178"/>
    </location>
</feature>
<dbReference type="PANTHER" id="PTHR43762">
    <property type="entry name" value="L-GULONOLACTONE OXIDASE"/>
    <property type="match status" value="1"/>
</dbReference>
<dbReference type="Gene3D" id="3.30.70.2520">
    <property type="match status" value="1"/>
</dbReference>
<dbReference type="InterPro" id="IPR006094">
    <property type="entry name" value="Oxid_FAD_bind_N"/>
</dbReference>
<dbReference type="InterPro" id="IPR007173">
    <property type="entry name" value="ALO_C"/>
</dbReference>
<dbReference type="PANTHER" id="PTHR43762:SF1">
    <property type="entry name" value="D-ARABINONO-1,4-LACTONE OXIDASE"/>
    <property type="match status" value="1"/>
</dbReference>
<dbReference type="SUPFAM" id="SSF56176">
    <property type="entry name" value="FAD-binding/transporter-associated domain-like"/>
    <property type="match status" value="1"/>
</dbReference>
<dbReference type="GO" id="GO:0080049">
    <property type="term" value="F:L-gulono-1,4-lactone dehydrogenase activity"/>
    <property type="evidence" value="ECO:0007669"/>
    <property type="project" value="TreeGrafter"/>
</dbReference>
<keyword evidence="4" id="KW-1185">Reference proteome</keyword>
<evidence type="ECO:0000259" key="2">
    <source>
        <dbReference type="PROSITE" id="PS51387"/>
    </source>
</evidence>
<reference evidence="4" key="1">
    <citation type="submission" date="2016-06" db="EMBL/GenBank/DDBJ databases">
        <authorList>
            <person name="Varghese N."/>
            <person name="Submissions Spin"/>
        </authorList>
    </citation>
    <scope>NUCLEOTIDE SEQUENCE [LARGE SCALE GENOMIC DNA]</scope>
    <source>
        <strain evidence="4">DSM 45794</strain>
    </source>
</reference>
<dbReference type="PIRSF" id="PIRSF000136">
    <property type="entry name" value="LGO_GLO"/>
    <property type="match status" value="1"/>
</dbReference>
<keyword evidence="1" id="KW-0560">Oxidoreductase</keyword>
<accession>A0A1A9B7G2</accession>
<dbReference type="EMBL" id="FLRH01000003">
    <property type="protein sequence ID" value="SBT65038.1"/>
    <property type="molecule type" value="Genomic_DNA"/>
</dbReference>